<dbReference type="CDD" id="cd01949">
    <property type="entry name" value="GGDEF"/>
    <property type="match status" value="1"/>
</dbReference>
<dbReference type="InterPro" id="IPR052155">
    <property type="entry name" value="Biofilm_reg_signaling"/>
</dbReference>
<dbReference type="InterPro" id="IPR000160">
    <property type="entry name" value="GGDEF_dom"/>
</dbReference>
<evidence type="ECO:0000313" key="4">
    <source>
        <dbReference type="Proteomes" id="UP000596387"/>
    </source>
</evidence>
<dbReference type="RefSeq" id="WP_023850307.1">
    <property type="nucleotide sequence ID" value="NZ_CP047166.1"/>
</dbReference>
<keyword evidence="4" id="KW-1185">Reference proteome</keyword>
<dbReference type="SUPFAM" id="SSF55073">
    <property type="entry name" value="Nucleotide cyclase"/>
    <property type="match status" value="1"/>
</dbReference>
<dbReference type="InterPro" id="IPR029787">
    <property type="entry name" value="Nucleotide_cyclase"/>
</dbReference>
<sequence length="323" mass="35115">MSQQSGTAFALSLIAQSIERSPQAAILLDCSWRILLANREARRLHGLTTRALLPAIATSDIRNVTRGLAQALCGTRAIPMKLSFGSTTQAFQAWRVDPLPGEKHGMVMLKADPAPGAAARLRTLTAAHAEAEQRLAIAEEEHQRLRRTAAHLDAIAKTDMLTGLLNAHAFRLRCASGLARGDLNGALLFVDLNGFKPVNDRFGHAAGDHVLRLVARTLRAAVREGDLAGRLGGDEFGLWLRGADAESLPDRLADLRAALAQPITWERQPGVTVLLPHDGAAIGAAVWPADGRRYEDLLATADHRMYADKPETRRDRPERRSRA</sequence>
<proteinExistence type="predicted"/>
<dbReference type="PANTHER" id="PTHR44757:SF2">
    <property type="entry name" value="BIOFILM ARCHITECTURE MAINTENANCE PROTEIN MBAA"/>
    <property type="match status" value="1"/>
</dbReference>
<name>A0ABX7FBX5_9RHOB</name>
<feature type="domain" description="GGDEF" evidence="2">
    <location>
        <begin position="183"/>
        <end position="322"/>
    </location>
</feature>
<evidence type="ECO:0000313" key="3">
    <source>
        <dbReference type="EMBL" id="QRF68070.1"/>
    </source>
</evidence>
<protein>
    <submittedName>
        <fullName evidence="3">Diguanylate cyclase</fullName>
    </submittedName>
</protein>
<evidence type="ECO:0000256" key="1">
    <source>
        <dbReference type="SAM" id="Coils"/>
    </source>
</evidence>
<dbReference type="NCBIfam" id="TIGR00254">
    <property type="entry name" value="GGDEF"/>
    <property type="match status" value="1"/>
</dbReference>
<evidence type="ECO:0000259" key="2">
    <source>
        <dbReference type="PROSITE" id="PS50887"/>
    </source>
</evidence>
<feature type="coiled-coil region" evidence="1">
    <location>
        <begin position="121"/>
        <end position="155"/>
    </location>
</feature>
<dbReference type="EMBL" id="CP047166">
    <property type="protein sequence ID" value="QRF68070.1"/>
    <property type="molecule type" value="Genomic_DNA"/>
</dbReference>
<dbReference type="InterPro" id="IPR043128">
    <property type="entry name" value="Rev_trsase/Diguanyl_cyclase"/>
</dbReference>
<organism evidence="3 4">
    <name type="scientific">Ponticoccus alexandrii</name>
    <dbReference type="NCBI Taxonomy" id="1943633"/>
    <lineage>
        <taxon>Bacteria</taxon>
        <taxon>Pseudomonadati</taxon>
        <taxon>Pseudomonadota</taxon>
        <taxon>Alphaproteobacteria</taxon>
        <taxon>Rhodobacterales</taxon>
        <taxon>Roseobacteraceae</taxon>
        <taxon>Ponticoccus</taxon>
    </lineage>
</organism>
<gene>
    <name evidence="3" type="ORF">GQA70_18205</name>
</gene>
<reference evidence="3 4" key="1">
    <citation type="submission" date="2019-12" db="EMBL/GenBank/DDBJ databases">
        <title>Complete Genome Sequence of a Quorum-Sensing Bacterium,Rhodobacteraceae bacterium C31, Isolated from a marine microalgae symbiotic bacteria.</title>
        <authorList>
            <person name="Zhang Y."/>
        </authorList>
    </citation>
    <scope>NUCLEOTIDE SEQUENCE [LARGE SCALE GENOMIC DNA]</scope>
    <source>
        <strain evidence="3 4">C31</strain>
    </source>
</reference>
<keyword evidence="1" id="KW-0175">Coiled coil</keyword>
<dbReference type="Gene3D" id="3.30.70.270">
    <property type="match status" value="1"/>
</dbReference>
<dbReference type="Proteomes" id="UP000596387">
    <property type="component" value="Chromosome"/>
</dbReference>
<dbReference type="SMART" id="SM00267">
    <property type="entry name" value="GGDEF"/>
    <property type="match status" value="1"/>
</dbReference>
<accession>A0ABX7FBX5</accession>
<dbReference type="PROSITE" id="PS50887">
    <property type="entry name" value="GGDEF"/>
    <property type="match status" value="1"/>
</dbReference>
<dbReference type="Pfam" id="PF00990">
    <property type="entry name" value="GGDEF"/>
    <property type="match status" value="1"/>
</dbReference>
<dbReference type="PANTHER" id="PTHR44757">
    <property type="entry name" value="DIGUANYLATE CYCLASE DGCP"/>
    <property type="match status" value="1"/>
</dbReference>